<evidence type="ECO:0000256" key="1">
    <source>
        <dbReference type="SAM" id="Phobius"/>
    </source>
</evidence>
<gene>
    <name evidence="2" type="ORF">HNY73_013756</name>
</gene>
<organism evidence="2 3">
    <name type="scientific">Argiope bruennichi</name>
    <name type="common">Wasp spider</name>
    <name type="synonym">Aranea bruennichi</name>
    <dbReference type="NCBI Taxonomy" id="94029"/>
    <lineage>
        <taxon>Eukaryota</taxon>
        <taxon>Metazoa</taxon>
        <taxon>Ecdysozoa</taxon>
        <taxon>Arthropoda</taxon>
        <taxon>Chelicerata</taxon>
        <taxon>Arachnida</taxon>
        <taxon>Araneae</taxon>
        <taxon>Araneomorphae</taxon>
        <taxon>Entelegynae</taxon>
        <taxon>Araneoidea</taxon>
        <taxon>Araneidae</taxon>
        <taxon>Argiope</taxon>
    </lineage>
</organism>
<accession>A0A8T0ELT4</accession>
<name>A0A8T0ELT4_ARGBR</name>
<evidence type="ECO:0000313" key="2">
    <source>
        <dbReference type="EMBL" id="KAF8776812.1"/>
    </source>
</evidence>
<reference evidence="2" key="2">
    <citation type="submission" date="2020-06" db="EMBL/GenBank/DDBJ databases">
        <authorList>
            <person name="Sheffer M."/>
        </authorList>
    </citation>
    <scope>NUCLEOTIDE SEQUENCE</scope>
</reference>
<feature type="transmembrane region" description="Helical" evidence="1">
    <location>
        <begin position="52"/>
        <end position="71"/>
    </location>
</feature>
<proteinExistence type="predicted"/>
<dbReference type="Proteomes" id="UP000807504">
    <property type="component" value="Unassembled WGS sequence"/>
</dbReference>
<dbReference type="AlphaFoldDB" id="A0A8T0ELT4"/>
<protein>
    <submittedName>
        <fullName evidence="2">Uncharacterized protein</fullName>
    </submittedName>
</protein>
<keyword evidence="1" id="KW-0812">Transmembrane</keyword>
<dbReference type="EMBL" id="JABXBU010002072">
    <property type="protein sequence ID" value="KAF8776812.1"/>
    <property type="molecule type" value="Genomic_DNA"/>
</dbReference>
<keyword evidence="1" id="KW-0472">Membrane</keyword>
<keyword evidence="1" id="KW-1133">Transmembrane helix</keyword>
<evidence type="ECO:0000313" key="3">
    <source>
        <dbReference type="Proteomes" id="UP000807504"/>
    </source>
</evidence>
<comment type="caution">
    <text evidence="2">The sequence shown here is derived from an EMBL/GenBank/DDBJ whole genome shotgun (WGS) entry which is preliminary data.</text>
</comment>
<keyword evidence="3" id="KW-1185">Reference proteome</keyword>
<sequence length="500" mass="57901">MSNNDNLNENPHFCHAATRNEKHRSFTRKIWTSVEIALEDPKKDKSISKCQIAWRAFKCVIFMTCLAYLLIQAAEFYKHFYTYPTNINIRVVSSPKIKLPAATLCYRNRISADAFCKMYPSLCESPKNAREYCEKHPQFCPENISSLVIPKHGYHSTFSIEVAQVSQQLLFNRSDDLPFTFSIPRKKNVTVSYIQETVEGYVKCFSENLHLYQDGREQEMQDIELDTFTVSEVYRYNLTLHEEESFNPALPQVFFAIHPPFNPINPVFEGHAIRSGFIYAVEITLEEDHLLPYPYPTNCTDYTTKMATINGAKTCFKNKTFAQSLKNWGSEFFKQCIGCDMGMTMHLTTEHMCRRRYKGCHYSSLNEQELSDIRHTCLLECQPDCLKQRYPYTVVKTENIQNLESGLKSENAEIIVFLKNPDVKIMSHDSLYAVEGRALQLHRRSHRLLARHLRLGVHEHFGKIHTEDCCDEAKLQAEERAGQKVIELERHGSGVKNIQS</sequence>
<reference evidence="2" key="1">
    <citation type="journal article" date="2020" name="bioRxiv">
        <title>Chromosome-level reference genome of the European wasp spider Argiope bruennichi: a resource for studies on range expansion and evolutionary adaptation.</title>
        <authorList>
            <person name="Sheffer M.M."/>
            <person name="Hoppe A."/>
            <person name="Krehenwinkel H."/>
            <person name="Uhl G."/>
            <person name="Kuss A.W."/>
            <person name="Jensen L."/>
            <person name="Jensen C."/>
            <person name="Gillespie R.G."/>
            <person name="Hoff K.J."/>
            <person name="Prost S."/>
        </authorList>
    </citation>
    <scope>NUCLEOTIDE SEQUENCE</scope>
</reference>